<dbReference type="STRING" id="518637.EUBIFOR_01460"/>
<evidence type="ECO:0000313" key="10">
    <source>
        <dbReference type="Proteomes" id="UP000004315"/>
    </source>
</evidence>
<keyword evidence="3 6" id="KW-0378">Hydrolase</keyword>
<dbReference type="eggNOG" id="COG1164">
    <property type="taxonomic scope" value="Bacteria"/>
</dbReference>
<dbReference type="HOGENOM" id="CLU_021290_3_1_9"/>
<evidence type="ECO:0000259" key="7">
    <source>
        <dbReference type="Pfam" id="PF01432"/>
    </source>
</evidence>
<dbReference type="PANTHER" id="PTHR34217:SF1">
    <property type="entry name" value="CARBOXYPEPTIDASE 1"/>
    <property type="match status" value="1"/>
</dbReference>
<keyword evidence="5 6" id="KW-0482">Metalloprotease</keyword>
<dbReference type="GO" id="GO:0046872">
    <property type="term" value="F:metal ion binding"/>
    <property type="evidence" value="ECO:0007669"/>
    <property type="project" value="UniProtKB-UniRule"/>
</dbReference>
<dbReference type="SUPFAM" id="SSF55486">
    <property type="entry name" value="Metalloproteases ('zincins'), catalytic domain"/>
    <property type="match status" value="1"/>
</dbReference>
<accession>B7CB85</accession>
<organism evidence="9 10">
    <name type="scientific">Holdemanella biformis DSM 3989</name>
    <dbReference type="NCBI Taxonomy" id="518637"/>
    <lineage>
        <taxon>Bacteria</taxon>
        <taxon>Bacillati</taxon>
        <taxon>Bacillota</taxon>
        <taxon>Erysipelotrichia</taxon>
        <taxon>Erysipelotrichales</taxon>
        <taxon>Erysipelotrichaceae</taxon>
        <taxon>Holdemanella</taxon>
    </lineage>
</organism>
<evidence type="ECO:0000256" key="2">
    <source>
        <dbReference type="ARBA" id="ARBA00022723"/>
    </source>
</evidence>
<dbReference type="Gene3D" id="1.20.140.70">
    <property type="entry name" value="Oligopeptidase f, N-terminal domain"/>
    <property type="match status" value="1"/>
</dbReference>
<dbReference type="Pfam" id="PF08439">
    <property type="entry name" value="Peptidase_M3_N"/>
    <property type="match status" value="1"/>
</dbReference>
<dbReference type="GO" id="GO:0004222">
    <property type="term" value="F:metalloendopeptidase activity"/>
    <property type="evidence" value="ECO:0007669"/>
    <property type="project" value="InterPro"/>
</dbReference>
<evidence type="ECO:0000256" key="1">
    <source>
        <dbReference type="ARBA" id="ARBA00022670"/>
    </source>
</evidence>
<dbReference type="EC" id="3.4.24.-" evidence="9"/>
<feature type="domain" description="Oligopeptidase F N-terminal" evidence="8">
    <location>
        <begin position="116"/>
        <end position="176"/>
    </location>
</feature>
<evidence type="ECO:0000256" key="5">
    <source>
        <dbReference type="ARBA" id="ARBA00023049"/>
    </source>
</evidence>
<sequence length="591" mass="67297">MEEIDMNSEWSLDVLYKGFDDPKFSEDLTSFEKKAKELDELSKTLSHENEKEDLIRIVKALEEFELLEKHLSCFGFLSQSTNTANTKAAAAIDKVATIASTASKAMAVFSRYISDMKDLNSYLDCPELCEYKYFLNDIHESGKYLLSEDVEEALAKMNISGGSAWEKQQSLLTSSLEVEYDGKKLPLASVRNLAYDADKEVRKAAYEAEIKSYAPIADAVSFSLNNIKLQVITEAKMRGYTSPMDMTLHQSHVSQKTLDALLSAMQKYLPVFHKYLKRKAEILGYENGLPWYELFAPVGKSATTSFTPETTKEYLVNHFRPFCDELADMMEEAFDNNWIDFYPHKGKVGGAFCCNMPFVKQSRVLTNFDGGLGDVVTLAHELGHAYHGLNIESHKPLNWEYSMPVAETASTFNENIIMNAVIDETEDKEVKLGLIENQLQDLCQIICDIYSRYLFEKAVFDRRSDEFLFTDQLNEIMLDAQKQAYGDGLDPTCLHPYMWVCKSHYYSSDLSYYNWPYAFGGLFARGLIVKYQEMGKEEFVPKYKEMLHTTTVASVEDTASVLGIDLTDEAFWISALETAKSRIEEFIELSK</sequence>
<dbReference type="InterPro" id="IPR001567">
    <property type="entry name" value="Pept_M3A_M3B_dom"/>
</dbReference>
<dbReference type="PANTHER" id="PTHR34217">
    <property type="entry name" value="METAL-DEPENDENT CARBOXYPEPTIDASE"/>
    <property type="match status" value="1"/>
</dbReference>
<keyword evidence="2 6" id="KW-0479">Metal-binding</keyword>
<dbReference type="GO" id="GO:0004181">
    <property type="term" value="F:metallocarboxypeptidase activity"/>
    <property type="evidence" value="ECO:0007669"/>
    <property type="project" value="InterPro"/>
</dbReference>
<comment type="cofactor">
    <cofactor evidence="6">
        <name>Zn(2+)</name>
        <dbReference type="ChEBI" id="CHEBI:29105"/>
    </cofactor>
    <text evidence="6">Binds 1 zinc ion.</text>
</comment>
<dbReference type="EMBL" id="ABYT01000079">
    <property type="protein sequence ID" value="EEC89960.1"/>
    <property type="molecule type" value="Genomic_DNA"/>
</dbReference>
<keyword evidence="1 6" id="KW-0645">Protease</keyword>
<keyword evidence="4 6" id="KW-0862">Zinc</keyword>
<gene>
    <name evidence="9" type="ORF">EUBIFOR_01460</name>
</gene>
<comment type="similarity">
    <text evidence="6">Belongs to the peptidase M3 family.</text>
</comment>
<evidence type="ECO:0000256" key="3">
    <source>
        <dbReference type="ARBA" id="ARBA00022801"/>
    </source>
</evidence>
<dbReference type="InterPro" id="IPR034006">
    <property type="entry name" value="M3B_PepF_2"/>
</dbReference>
<dbReference type="CDD" id="cd09607">
    <property type="entry name" value="M3B_PepF"/>
    <property type="match status" value="1"/>
</dbReference>
<dbReference type="InterPro" id="IPR042088">
    <property type="entry name" value="OligoPept_F_C"/>
</dbReference>
<evidence type="ECO:0000256" key="6">
    <source>
        <dbReference type="RuleBase" id="RU003435"/>
    </source>
</evidence>
<evidence type="ECO:0000313" key="9">
    <source>
        <dbReference type="EMBL" id="EEC89960.1"/>
    </source>
</evidence>
<dbReference type="Proteomes" id="UP000004315">
    <property type="component" value="Unassembled WGS sequence"/>
</dbReference>
<evidence type="ECO:0000256" key="4">
    <source>
        <dbReference type="ARBA" id="ARBA00022833"/>
    </source>
</evidence>
<dbReference type="Gene3D" id="1.10.1370.20">
    <property type="entry name" value="Oligoendopeptidase f, C-terminal domain"/>
    <property type="match status" value="1"/>
</dbReference>
<dbReference type="InterPro" id="IPR001333">
    <property type="entry name" value="Peptidase_M32_Taq"/>
</dbReference>
<dbReference type="InterPro" id="IPR013647">
    <property type="entry name" value="OligopepF_N_dom"/>
</dbReference>
<evidence type="ECO:0000259" key="8">
    <source>
        <dbReference type="Pfam" id="PF08439"/>
    </source>
</evidence>
<reference evidence="9 10" key="1">
    <citation type="submission" date="2008-11" db="EMBL/GenBank/DDBJ databases">
        <title>Draft genome sequence of Eubacterium biforme (DSM 3989).</title>
        <authorList>
            <person name="Sudarsanam P."/>
            <person name="Ley R."/>
            <person name="Guruge J."/>
            <person name="Turnbaugh P.J."/>
            <person name="Mahowald M."/>
            <person name="Liep D."/>
            <person name="Gordon J."/>
        </authorList>
    </citation>
    <scope>NUCLEOTIDE SEQUENCE [LARGE SCALE GENOMIC DNA]</scope>
    <source>
        <strain evidence="9 10">DSM 3989</strain>
    </source>
</reference>
<proteinExistence type="inferred from homology"/>
<dbReference type="AlphaFoldDB" id="B7CB85"/>
<feature type="domain" description="Peptidase M3A/M3B catalytic" evidence="7">
    <location>
        <begin position="193"/>
        <end position="576"/>
    </location>
</feature>
<protein>
    <submittedName>
        <fullName evidence="9">Oligoendopeptidase, pepF/M3 family</fullName>
        <ecNumber evidence="9">3.4.24.-</ecNumber>
    </submittedName>
</protein>
<keyword evidence="10" id="KW-1185">Reference proteome</keyword>
<comment type="caution">
    <text evidence="9">The sequence shown here is derived from an EMBL/GenBank/DDBJ whole genome shotgun (WGS) entry which is preliminary data.</text>
</comment>
<name>B7CB85_9FIRM</name>
<dbReference type="GO" id="GO:0006508">
    <property type="term" value="P:proteolysis"/>
    <property type="evidence" value="ECO:0007669"/>
    <property type="project" value="UniProtKB-KW"/>
</dbReference>
<dbReference type="Pfam" id="PF01432">
    <property type="entry name" value="Peptidase_M3"/>
    <property type="match status" value="1"/>
</dbReference>